<accession>A0A1H6ZH43</accession>
<dbReference type="InterPro" id="IPR008225">
    <property type="entry name" value="F420-0_g-glutamyl_ligase"/>
</dbReference>
<dbReference type="OrthoDB" id="9788295at2"/>
<keyword evidence="2" id="KW-0479">Metal-binding</keyword>
<keyword evidence="4" id="KW-0460">Magnesium</keyword>
<gene>
    <name evidence="9" type="ORF">SAMN05216201_11086</name>
</gene>
<dbReference type="PANTHER" id="PTHR47917:SF1">
    <property type="entry name" value="COENZYME F420:L-GLUTAMATE LIGASE"/>
    <property type="match status" value="1"/>
</dbReference>
<dbReference type="Gene3D" id="3.90.1660.10">
    <property type="entry name" value="CofE-like domain"/>
    <property type="match status" value="1"/>
</dbReference>
<dbReference type="STRING" id="915471.SAMN05216201_11086"/>
<sequence length="255" mass="27416">MRPPLIFCAPADIPEINPGDDLAQIIWKSCQRNAIGLNPGTVIVIAQKVVSKSEGRYVDLNLIRPSTQALELADITGKDPRLVEAILSESTEVVRAVRSVLIVRHRLGLVMANAGIDHSNVPRVTRQERVLLLPEDPDLSAARLRDRLEQLSGVAPGVVITDSFGRPWRHGVTNVAIGCAGIASLVDRRGERDRNGNVLEITQVANADAIAAGAALQMGEGAEGLPVVVIQGLPNHAPVRDCKALIRPLSEDLFK</sequence>
<dbReference type="GO" id="GO:0046872">
    <property type="term" value="F:metal ion binding"/>
    <property type="evidence" value="ECO:0007669"/>
    <property type="project" value="UniProtKB-KW"/>
</dbReference>
<evidence type="ECO:0000256" key="4">
    <source>
        <dbReference type="ARBA" id="ARBA00022842"/>
    </source>
</evidence>
<reference evidence="10" key="1">
    <citation type="submission" date="2016-10" db="EMBL/GenBank/DDBJ databases">
        <authorList>
            <person name="Varghese N."/>
            <person name="Submissions S."/>
        </authorList>
    </citation>
    <scope>NUCLEOTIDE SEQUENCE [LARGE SCALE GENOMIC DNA]</scope>
    <source>
        <strain evidence="10">LMG 25967</strain>
    </source>
</reference>
<keyword evidence="3" id="KW-0547">Nucleotide-binding</keyword>
<evidence type="ECO:0000313" key="10">
    <source>
        <dbReference type="Proteomes" id="UP000242930"/>
    </source>
</evidence>
<evidence type="ECO:0000256" key="3">
    <source>
        <dbReference type="ARBA" id="ARBA00022741"/>
    </source>
</evidence>
<evidence type="ECO:0000259" key="8">
    <source>
        <dbReference type="Pfam" id="PF01996"/>
    </source>
</evidence>
<dbReference type="Pfam" id="PF01996">
    <property type="entry name" value="F420_ligase"/>
    <property type="match status" value="1"/>
</dbReference>
<dbReference type="InterPro" id="IPR002847">
    <property type="entry name" value="F420-0_gamma-glut_ligase-dom"/>
</dbReference>
<dbReference type="SUPFAM" id="SSF144010">
    <property type="entry name" value="CofE-like"/>
    <property type="match status" value="1"/>
</dbReference>
<keyword evidence="5" id="KW-0630">Potassium</keyword>
<dbReference type="EMBL" id="FNZE01000010">
    <property type="protein sequence ID" value="SEJ52883.1"/>
    <property type="molecule type" value="Genomic_DNA"/>
</dbReference>
<evidence type="ECO:0000256" key="5">
    <source>
        <dbReference type="ARBA" id="ARBA00022958"/>
    </source>
</evidence>
<dbReference type="AlphaFoldDB" id="A0A1H6ZH43"/>
<evidence type="ECO:0000256" key="2">
    <source>
        <dbReference type="ARBA" id="ARBA00022723"/>
    </source>
</evidence>
<organism evidence="9 10">
    <name type="scientific">Pseudomonas linyingensis</name>
    <dbReference type="NCBI Taxonomy" id="915471"/>
    <lineage>
        <taxon>Bacteria</taxon>
        <taxon>Pseudomonadati</taxon>
        <taxon>Pseudomonadota</taxon>
        <taxon>Gammaproteobacteria</taxon>
        <taxon>Pseudomonadales</taxon>
        <taxon>Pseudomonadaceae</taxon>
        <taxon>Pseudomonas</taxon>
    </lineage>
</organism>
<keyword evidence="6" id="KW-0342">GTP-binding</keyword>
<evidence type="ECO:0000313" key="9">
    <source>
        <dbReference type="EMBL" id="SEJ52883.1"/>
    </source>
</evidence>
<dbReference type="GO" id="GO:0005525">
    <property type="term" value="F:GTP binding"/>
    <property type="evidence" value="ECO:0007669"/>
    <property type="project" value="UniProtKB-KW"/>
</dbReference>
<evidence type="ECO:0000256" key="7">
    <source>
        <dbReference type="ARBA" id="ARBA00023211"/>
    </source>
</evidence>
<keyword evidence="7" id="KW-0464">Manganese</keyword>
<dbReference type="Proteomes" id="UP000242930">
    <property type="component" value="Unassembled WGS sequence"/>
</dbReference>
<protein>
    <submittedName>
        <fullName evidence="9">Coenzyme F420-0:L-glutamate ligase / coenzyme F420-1:gamma-L-glutamate ligase</fullName>
    </submittedName>
</protein>
<dbReference type="RefSeq" id="WP_090311718.1">
    <property type="nucleotide sequence ID" value="NZ_FNZE01000010.1"/>
</dbReference>
<dbReference type="Gene3D" id="3.30.1330.100">
    <property type="entry name" value="CofE-like"/>
    <property type="match status" value="1"/>
</dbReference>
<proteinExistence type="predicted"/>
<keyword evidence="1 9" id="KW-0436">Ligase</keyword>
<feature type="domain" description="Coenzyme F420:L-glutamate ligase-like" evidence="8">
    <location>
        <begin position="13"/>
        <end position="232"/>
    </location>
</feature>
<evidence type="ECO:0000256" key="1">
    <source>
        <dbReference type="ARBA" id="ARBA00022598"/>
    </source>
</evidence>
<evidence type="ECO:0000256" key="6">
    <source>
        <dbReference type="ARBA" id="ARBA00023134"/>
    </source>
</evidence>
<name>A0A1H6ZH43_9PSED</name>
<dbReference type="PANTHER" id="PTHR47917">
    <property type="match status" value="1"/>
</dbReference>
<dbReference type="NCBIfam" id="TIGR01916">
    <property type="entry name" value="F420_cofE"/>
    <property type="match status" value="1"/>
</dbReference>
<dbReference type="GO" id="GO:0052618">
    <property type="term" value="F:coenzyme F420-0:L-glutamate ligase activity"/>
    <property type="evidence" value="ECO:0007669"/>
    <property type="project" value="TreeGrafter"/>
</dbReference>
<keyword evidence="10" id="KW-1185">Reference proteome</keyword>